<dbReference type="HOGENOM" id="CLU_1062153_0_0_1"/>
<dbReference type="OrthoDB" id="412874at2759"/>
<feature type="chain" id="PRO_5001642982" description="Lysine-specific metallo-endopeptidase domain-containing protein" evidence="1">
    <location>
        <begin position="23"/>
        <end position="254"/>
    </location>
</feature>
<dbReference type="GO" id="GO:0004222">
    <property type="term" value="F:metalloendopeptidase activity"/>
    <property type="evidence" value="ECO:0007669"/>
    <property type="project" value="InterPro"/>
</dbReference>
<evidence type="ECO:0000256" key="1">
    <source>
        <dbReference type="SAM" id="SignalP"/>
    </source>
</evidence>
<dbReference type="Proteomes" id="UP000027073">
    <property type="component" value="Unassembled WGS sequence"/>
</dbReference>
<name>A0A067P9E9_PLEO1</name>
<reference evidence="4" key="1">
    <citation type="journal article" date="2014" name="Proc. Natl. Acad. Sci. U.S.A.">
        <title>Extensive sampling of basidiomycete genomes demonstrates inadequacy of the white-rot/brown-rot paradigm for wood decay fungi.</title>
        <authorList>
            <person name="Riley R."/>
            <person name="Salamov A.A."/>
            <person name="Brown D.W."/>
            <person name="Nagy L.G."/>
            <person name="Floudas D."/>
            <person name="Held B.W."/>
            <person name="Levasseur A."/>
            <person name="Lombard V."/>
            <person name="Morin E."/>
            <person name="Otillar R."/>
            <person name="Lindquist E.A."/>
            <person name="Sun H."/>
            <person name="LaButti K.M."/>
            <person name="Schmutz J."/>
            <person name="Jabbour D."/>
            <person name="Luo H."/>
            <person name="Baker S.E."/>
            <person name="Pisabarro A.G."/>
            <person name="Walton J.D."/>
            <person name="Blanchette R.A."/>
            <person name="Henrissat B."/>
            <person name="Martin F."/>
            <person name="Cullen D."/>
            <person name="Hibbett D.S."/>
            <person name="Grigoriev I.V."/>
        </authorList>
    </citation>
    <scope>NUCLEOTIDE SEQUENCE [LARGE SCALE GENOMIC DNA]</scope>
    <source>
        <strain evidence="4">PC15</strain>
    </source>
</reference>
<dbReference type="STRING" id="1137138.A0A067P9E9"/>
<dbReference type="Pfam" id="PF14521">
    <property type="entry name" value="Aspzincin_M35"/>
    <property type="match status" value="1"/>
</dbReference>
<feature type="domain" description="Lysine-specific metallo-endopeptidase" evidence="2">
    <location>
        <begin position="80"/>
        <end position="247"/>
    </location>
</feature>
<evidence type="ECO:0000313" key="4">
    <source>
        <dbReference type="Proteomes" id="UP000027073"/>
    </source>
</evidence>
<dbReference type="InParanoid" id="A0A067P9E9"/>
<accession>A0A067P9E9</accession>
<dbReference type="EMBL" id="KL198004">
    <property type="protein sequence ID" value="KDQ32526.1"/>
    <property type="molecule type" value="Genomic_DNA"/>
</dbReference>
<dbReference type="SUPFAM" id="SSF55486">
    <property type="entry name" value="Metalloproteases ('zincins'), catalytic domain"/>
    <property type="match status" value="1"/>
</dbReference>
<gene>
    <name evidence="3" type="ORF">PLEOSDRAFT_165057</name>
</gene>
<dbReference type="InterPro" id="IPR024079">
    <property type="entry name" value="MetalloPept_cat_dom_sf"/>
</dbReference>
<dbReference type="AlphaFoldDB" id="A0A067P9E9"/>
<proteinExistence type="predicted"/>
<evidence type="ECO:0000259" key="2">
    <source>
        <dbReference type="SMART" id="SM01351"/>
    </source>
</evidence>
<protein>
    <recommendedName>
        <fullName evidence="2">Lysine-specific metallo-endopeptidase domain-containing protein</fullName>
    </recommendedName>
</protein>
<sequence length="254" mass="28268">MFSKLSTILALAIFAGSSVVMGHPTESNIVGRNVDAKDSLSFADEVDANFPGCDTTQQATLQRAIDVATRYQQKTRTYFQQLGPHPAANANLTLYTTWFGAYDPARYTTVHSRFMQVDSYPLDSWTYYCRPMLKPGNCGGLLQFVTMAVSESNQLDGATNTASIEVCKGFWIRNALHKDDKLNVDAKGHTIFHEATHFHYTDHTGTDVPGTNHELKEDYEESFSRGLAAKKPADAVQNADNYAYFAQYLDKVIP</sequence>
<organism evidence="3 4">
    <name type="scientific">Pleurotus ostreatus (strain PC15)</name>
    <name type="common">Oyster mushroom</name>
    <dbReference type="NCBI Taxonomy" id="1137138"/>
    <lineage>
        <taxon>Eukaryota</taxon>
        <taxon>Fungi</taxon>
        <taxon>Dikarya</taxon>
        <taxon>Basidiomycota</taxon>
        <taxon>Agaricomycotina</taxon>
        <taxon>Agaricomycetes</taxon>
        <taxon>Agaricomycetidae</taxon>
        <taxon>Agaricales</taxon>
        <taxon>Pleurotineae</taxon>
        <taxon>Pleurotaceae</taxon>
        <taxon>Pleurotus</taxon>
    </lineage>
</organism>
<dbReference type="SMART" id="SM01351">
    <property type="entry name" value="Aspzincin_M35"/>
    <property type="match status" value="1"/>
</dbReference>
<evidence type="ECO:0000313" key="3">
    <source>
        <dbReference type="EMBL" id="KDQ32526.1"/>
    </source>
</evidence>
<feature type="signal peptide" evidence="1">
    <location>
        <begin position="1"/>
        <end position="22"/>
    </location>
</feature>
<dbReference type="VEuPathDB" id="FungiDB:PLEOSDRAFT_165057"/>
<keyword evidence="1" id="KW-0732">Signal</keyword>
<dbReference type="InterPro" id="IPR029463">
    <property type="entry name" value="Lys_MEP"/>
</dbReference>
<dbReference type="Gene3D" id="3.40.390.10">
    <property type="entry name" value="Collagenase (Catalytic Domain)"/>
    <property type="match status" value="1"/>
</dbReference>